<comment type="caution">
    <text evidence="1">The sequence shown here is derived from an EMBL/GenBank/DDBJ whole genome shotgun (WGS) entry which is preliminary data.</text>
</comment>
<dbReference type="RefSeq" id="WP_188087290.1">
    <property type="nucleotide sequence ID" value="NZ_JACVFC010000001.1"/>
</dbReference>
<evidence type="ECO:0000313" key="1">
    <source>
        <dbReference type="EMBL" id="MBC9930207.1"/>
    </source>
</evidence>
<organism evidence="1 2">
    <name type="scientific">Chitinophaga qingshengii</name>
    <dbReference type="NCBI Taxonomy" id="1569794"/>
    <lineage>
        <taxon>Bacteria</taxon>
        <taxon>Pseudomonadati</taxon>
        <taxon>Bacteroidota</taxon>
        <taxon>Chitinophagia</taxon>
        <taxon>Chitinophagales</taxon>
        <taxon>Chitinophagaceae</taxon>
        <taxon>Chitinophaga</taxon>
    </lineage>
</organism>
<evidence type="ECO:0000313" key="2">
    <source>
        <dbReference type="Proteomes" id="UP000659124"/>
    </source>
</evidence>
<protein>
    <submittedName>
        <fullName evidence="1">Uncharacterized protein</fullName>
    </submittedName>
</protein>
<accession>A0ABR7TL45</accession>
<keyword evidence="2" id="KW-1185">Reference proteome</keyword>
<reference evidence="1 2" key="1">
    <citation type="submission" date="2020-09" db="EMBL/GenBank/DDBJ databases">
        <title>Genome sequences of type strains of Chitinophaga qingshengii and Chitinophaga varians.</title>
        <authorList>
            <person name="Kittiwongwattana C."/>
        </authorList>
    </citation>
    <scope>NUCLEOTIDE SEQUENCE [LARGE SCALE GENOMIC DNA]</scope>
    <source>
        <strain evidence="1 2">JCM 30026</strain>
    </source>
</reference>
<dbReference type="EMBL" id="JACVFC010000001">
    <property type="protein sequence ID" value="MBC9930207.1"/>
    <property type="molecule type" value="Genomic_DNA"/>
</dbReference>
<dbReference type="Proteomes" id="UP000659124">
    <property type="component" value="Unassembled WGS sequence"/>
</dbReference>
<sequence length="244" mass="27416">MEHIPENIKVAARFILMALQRTLTDIRMHEAPEGRNQRKPPANNPAGTRFTSLTTQLHQGLSTMALHLPVVLYNAGLTKTVIPASHLCCQLQNNLLEVQVQDVGTFVLDIQRSNMVTFTRPGLPAAKTTDILSRYQRYTLADFSNLVNRDFSYGKDKAADAIQKKPNKFQKALAAVNHKQFNHFSKAQEIHKGLPASYTSHFDDNPRDASGQPSRYFIYMHTEDINGGDIDFKNTGVIKINPKD</sequence>
<proteinExistence type="predicted"/>
<gene>
    <name evidence="1" type="ORF">ICL07_07450</name>
</gene>
<name>A0ABR7TL45_9BACT</name>